<feature type="region of interest" description="Disordered" evidence="1">
    <location>
        <begin position="90"/>
        <end position="111"/>
    </location>
</feature>
<reference evidence="2 3" key="1">
    <citation type="submission" date="2010-04" db="EMBL/GenBank/DDBJ databases">
        <authorList>
            <person name="Muzny D."/>
            <person name="Qin X."/>
            <person name="Deng J."/>
            <person name="Jiang H."/>
            <person name="Liu Y."/>
            <person name="Qu J."/>
            <person name="Song X.-Z."/>
            <person name="Zhang L."/>
            <person name="Thornton R."/>
            <person name="Coyle M."/>
            <person name="Francisco L."/>
            <person name="Jackson L."/>
            <person name="Javaid M."/>
            <person name="Korchina V."/>
            <person name="Kovar C."/>
            <person name="Mata R."/>
            <person name="Mathew T."/>
            <person name="Ngo R."/>
            <person name="Nguyen L."/>
            <person name="Nguyen N."/>
            <person name="Okwuonu G."/>
            <person name="Ongeri F."/>
            <person name="Pham C."/>
            <person name="Simmons D."/>
            <person name="Wilczek-Boney K."/>
            <person name="Hale W."/>
            <person name="Jakkamsetti A."/>
            <person name="Pham P."/>
            <person name="Ruth R."/>
            <person name="San Lucas F."/>
            <person name="Warren J."/>
            <person name="Zhang J."/>
            <person name="Zhao Z."/>
            <person name="Zhou C."/>
            <person name="Zhu D."/>
            <person name="Lee S."/>
            <person name="Bess C."/>
            <person name="Blankenburg K."/>
            <person name="Forbes L."/>
            <person name="Fu Q."/>
            <person name="Gubbala S."/>
            <person name="Hirani K."/>
            <person name="Jayaseelan J.C."/>
            <person name="Lara F."/>
            <person name="Munidasa M."/>
            <person name="Palculict T."/>
            <person name="Patil S."/>
            <person name="Pu L.-L."/>
            <person name="Saada N."/>
            <person name="Tang L."/>
            <person name="Weissenberger G."/>
            <person name="Zhu Y."/>
            <person name="Hemphill L."/>
            <person name="Shang Y."/>
            <person name="Youmans B."/>
            <person name="Ayvaz T."/>
            <person name="Ross M."/>
            <person name="Santibanez J."/>
            <person name="Aqrawi P."/>
            <person name="Gross S."/>
            <person name="Joshi V."/>
            <person name="Fowler G."/>
            <person name="Nazareth L."/>
            <person name="Reid J."/>
            <person name="Worley K."/>
            <person name="Petrosino J."/>
            <person name="Highlander S."/>
            <person name="Gibbs R."/>
        </authorList>
    </citation>
    <scope>NUCLEOTIDE SEQUENCE [LARGE SCALE GENOMIC DNA]</scope>
    <source>
        <strain evidence="2 3">DSM 11664</strain>
    </source>
</reference>
<sequence>MSIQKKGVFSFGGIFKILNKTFRLDQDQVILLLIIANLGYVTEKQLHLLCSAIKVLIIQIELSFIIQVIFFMPSGKNKQVPSDDIIQNKSGSINQAPSSSKNQIPSGQVNHVPSCKTNQVPY</sequence>
<accession>D4YUD4</accession>
<evidence type="ECO:0000313" key="3">
    <source>
        <dbReference type="Proteomes" id="UP000004069"/>
    </source>
</evidence>
<evidence type="ECO:0000256" key="1">
    <source>
        <dbReference type="SAM" id="MobiDB-lite"/>
    </source>
</evidence>
<name>D4YUD4_9LACO</name>
<keyword evidence="3" id="KW-1185">Reference proteome</keyword>
<proteinExistence type="predicted"/>
<dbReference type="RefSeq" id="WP_006352296.1">
    <property type="nucleotide sequence ID" value="NZ_ADNY01000043.1"/>
</dbReference>
<dbReference type="EMBL" id="ADNY01000043">
    <property type="protein sequence ID" value="EFG55213.1"/>
    <property type="molecule type" value="Genomic_DNA"/>
</dbReference>
<evidence type="ECO:0000313" key="2">
    <source>
        <dbReference type="EMBL" id="EFG55213.1"/>
    </source>
</evidence>
<protein>
    <submittedName>
        <fullName evidence="2">Uncharacterized protein</fullName>
    </submittedName>
</protein>
<organism evidence="2 3">
    <name type="scientific">Lactobacillus amylolyticus DSM 11664</name>
    <dbReference type="NCBI Taxonomy" id="585524"/>
    <lineage>
        <taxon>Bacteria</taxon>
        <taxon>Bacillati</taxon>
        <taxon>Bacillota</taxon>
        <taxon>Bacilli</taxon>
        <taxon>Lactobacillales</taxon>
        <taxon>Lactobacillaceae</taxon>
        <taxon>Lactobacillus</taxon>
    </lineage>
</organism>
<gene>
    <name evidence="2" type="ORF">HMPREF0493_1145</name>
</gene>
<dbReference type="AlphaFoldDB" id="D4YUD4"/>
<comment type="caution">
    <text evidence="2">The sequence shown here is derived from an EMBL/GenBank/DDBJ whole genome shotgun (WGS) entry which is preliminary data.</text>
</comment>
<dbReference type="Proteomes" id="UP000004069">
    <property type="component" value="Unassembled WGS sequence"/>
</dbReference>